<dbReference type="STRING" id="94208.A0A2S4KNW8"/>
<keyword evidence="6" id="KW-1185">Reference proteome</keyword>
<accession>A0A2S4KNW8</accession>
<dbReference type="InterPro" id="IPR017850">
    <property type="entry name" value="Alkaline_phosphatase_core_sf"/>
</dbReference>
<organism evidence="5 6">
    <name type="scientific">Tolypocladium paradoxum</name>
    <dbReference type="NCBI Taxonomy" id="94208"/>
    <lineage>
        <taxon>Eukaryota</taxon>
        <taxon>Fungi</taxon>
        <taxon>Dikarya</taxon>
        <taxon>Ascomycota</taxon>
        <taxon>Pezizomycotina</taxon>
        <taxon>Sordariomycetes</taxon>
        <taxon>Hypocreomycetidae</taxon>
        <taxon>Hypocreales</taxon>
        <taxon>Ophiocordycipitaceae</taxon>
        <taxon>Tolypocladium</taxon>
    </lineage>
</organism>
<reference evidence="5 6" key="1">
    <citation type="submission" date="2018-01" db="EMBL/GenBank/DDBJ databases">
        <title>Harnessing the power of phylogenomics to disentangle the directionality and signatures of interkingdom host jumping in the parasitic fungal genus Tolypocladium.</title>
        <authorList>
            <person name="Quandt C.A."/>
            <person name="Patterson W."/>
            <person name="Spatafora J.W."/>
        </authorList>
    </citation>
    <scope>NUCLEOTIDE SEQUENCE [LARGE SCALE GENOMIC DNA]</scope>
    <source>
        <strain evidence="5 6">NRBC 100945</strain>
    </source>
</reference>
<feature type="transmembrane region" description="Helical" evidence="3">
    <location>
        <begin position="269"/>
        <end position="290"/>
    </location>
</feature>
<evidence type="ECO:0000313" key="6">
    <source>
        <dbReference type="Proteomes" id="UP000237481"/>
    </source>
</evidence>
<dbReference type="PANTHER" id="PTHR42693:SF32">
    <property type="entry name" value="SULFATASE DOMAIN PROTEIN (AFU_ORTHOLOGUE AFUA_2G17610)"/>
    <property type="match status" value="1"/>
</dbReference>
<comment type="caution">
    <text evidence="5">The sequence shown here is derived from an EMBL/GenBank/DDBJ whole genome shotgun (WGS) entry which is preliminary data.</text>
</comment>
<keyword evidence="3" id="KW-0812">Transmembrane</keyword>
<feature type="transmembrane region" description="Helical" evidence="3">
    <location>
        <begin position="60"/>
        <end position="83"/>
    </location>
</feature>
<name>A0A2S4KNW8_9HYPO</name>
<feature type="region of interest" description="Disordered" evidence="2">
    <location>
        <begin position="241"/>
        <end position="263"/>
    </location>
</feature>
<keyword evidence="3" id="KW-1133">Transmembrane helix</keyword>
<evidence type="ECO:0000313" key="5">
    <source>
        <dbReference type="EMBL" id="POR31885.1"/>
    </source>
</evidence>
<comment type="similarity">
    <text evidence="1">Belongs to the sulfatase family.</text>
</comment>
<evidence type="ECO:0000256" key="3">
    <source>
        <dbReference type="SAM" id="Phobius"/>
    </source>
</evidence>
<dbReference type="SUPFAM" id="SSF53649">
    <property type="entry name" value="Alkaline phosphatase-like"/>
    <property type="match status" value="1"/>
</dbReference>
<dbReference type="OrthoDB" id="103349at2759"/>
<dbReference type="GO" id="GO:0004065">
    <property type="term" value="F:arylsulfatase activity"/>
    <property type="evidence" value="ECO:0007669"/>
    <property type="project" value="TreeGrafter"/>
</dbReference>
<feature type="domain" description="Sulfatase N-terminal" evidence="4">
    <location>
        <begin position="466"/>
        <end position="744"/>
    </location>
</feature>
<dbReference type="PANTHER" id="PTHR42693">
    <property type="entry name" value="ARYLSULFATASE FAMILY MEMBER"/>
    <property type="match status" value="1"/>
</dbReference>
<gene>
    <name evidence="5" type="ORF">TPAR_07898</name>
</gene>
<feature type="transmembrane region" description="Helical" evidence="3">
    <location>
        <begin position="89"/>
        <end position="110"/>
    </location>
</feature>
<dbReference type="EMBL" id="PKSG01000967">
    <property type="protein sequence ID" value="POR31885.1"/>
    <property type="molecule type" value="Genomic_DNA"/>
</dbReference>
<proteinExistence type="inferred from homology"/>
<dbReference type="InterPro" id="IPR000917">
    <property type="entry name" value="Sulfatase_N"/>
</dbReference>
<dbReference type="Proteomes" id="UP000237481">
    <property type="component" value="Unassembled WGS sequence"/>
</dbReference>
<evidence type="ECO:0000256" key="2">
    <source>
        <dbReference type="SAM" id="MobiDB-lite"/>
    </source>
</evidence>
<feature type="transmembrane region" description="Helical" evidence="3">
    <location>
        <begin position="122"/>
        <end position="149"/>
    </location>
</feature>
<evidence type="ECO:0000259" key="4">
    <source>
        <dbReference type="Pfam" id="PF00884"/>
    </source>
</evidence>
<dbReference type="Pfam" id="PF00884">
    <property type="entry name" value="Sulfatase"/>
    <property type="match status" value="1"/>
</dbReference>
<evidence type="ECO:0000256" key="1">
    <source>
        <dbReference type="ARBA" id="ARBA00008779"/>
    </source>
</evidence>
<keyword evidence="3" id="KW-0472">Membrane</keyword>
<protein>
    <submittedName>
        <fullName evidence="5">Lipoteichoic acid synthase-like YvgJ</fullName>
    </submittedName>
</protein>
<dbReference type="InterPro" id="IPR050738">
    <property type="entry name" value="Sulfatase"/>
</dbReference>
<dbReference type="Gene3D" id="3.40.720.10">
    <property type="entry name" value="Alkaline Phosphatase, subunit A"/>
    <property type="match status" value="1"/>
</dbReference>
<sequence>MAYRHHRLDVPRRSSSPARCRLDMASSSTSQRFAGTLASARFAARRIALALASRFANRRFAFATVAVAVVGAKAVHLYAHFAALPTSDVLRYGLSFFAQDALFLLVLRLLLDAQLFSNLRRLRIITTTLATAVVLAVLFLAAVNISFFAVAGSELHWRNIAVAGDSNSWTMLLTGLFSCSLVLAAVLFLAWALQDFSYIVAGMALDIIKWPFSFLISRISYRRWRMPRDVRYEHVPQHDVEGAVEPKSNDESSSPERGSQGPPPLSSRWMVALYLLVGLALLVQVVTTILRPDESSLSFMSWTLPLLPFVDFAHSSPTLAGLLPFHGSTIYLSWDNRTALADPIPFSWLPKETPLPGFEDWYENLEHYRASEDPLKISNLDDELLPELRHKLRDVNIRHVMLIKLESTRKDVFPIKKNGFIWNRLTKSFKNESLPQEAHDRLATLTKNANFLTGDYGDGFEHAEMRRRGGINVNGAHTTSTYTLKSLAGTLCGLTPLVADFNLEESHHIYQPCLPHIFNALNKVNHGGDAAAGDDFTSFKWRSMFMQSVTDTYDKQYAEMPKLGYVKENLVTKEYLQSHAAKFGKVDLADINYYGMPEIAIKDYIRDAFASAKKNNERVFLSHLTSTTHHPFGMPEDEKYIPLAGEKKLDDLSHYINAVGYVDRWLGQILEILEQEGVADETLLVLVGDHGLSIAENGGITPYYNSNIGNFHVPMVLSHPKLPHIDVNDAVVSLQILPTILDLLVETGSLSQADKEAAHDLVRNYEGQSLIRPLRKSSDKTGEGDWQYTVMNPGRAALSVRDGRKPNYRLVVPVIDDTEWRFTDLANDPHEEDPILSFGFVSFLRAVEKTHGIDASKWAEEGAFMTRWWVEENNKRWRYDPN</sequence>
<dbReference type="AlphaFoldDB" id="A0A2S4KNW8"/>
<feature type="transmembrane region" description="Helical" evidence="3">
    <location>
        <begin position="169"/>
        <end position="191"/>
    </location>
</feature>